<dbReference type="PATRIC" id="fig|745411.4.peg.1316"/>
<keyword evidence="2" id="KW-0808">Transferase</keyword>
<proteinExistence type="predicted"/>
<dbReference type="Proteomes" id="UP000006755">
    <property type="component" value="Unassembled WGS sequence"/>
</dbReference>
<keyword evidence="3" id="KW-1185">Reference proteome</keyword>
<dbReference type="GO" id="GO:0016740">
    <property type="term" value="F:transferase activity"/>
    <property type="evidence" value="ECO:0007669"/>
    <property type="project" value="UniProtKB-KW"/>
</dbReference>
<accession>K2KEK6</accession>
<dbReference type="Gene3D" id="3.30.200.20">
    <property type="entry name" value="Phosphorylase Kinase, domain 1"/>
    <property type="match status" value="1"/>
</dbReference>
<dbReference type="Pfam" id="PF01636">
    <property type="entry name" value="APH"/>
    <property type="match status" value="1"/>
</dbReference>
<name>K2KEK6_9GAMM</name>
<sequence length="310" mass="34780">MRDNTVEALKIWAGEHLGQPDLTFSPLAGDAGSRRYWRITHPGGTVIAVLYPDSETSQADRFVSCATWLAGQGIKVPLPLARQGNWMLLPDLGERLLSGLAADQRPAWYAKAIALLGKLQGLDVPLDRAGQPFVQRKQDLFQQWYLKRHLGVALAPGQLDGIFQLLFNNFFEQPAVPAHRDYHGRNLHCVGDQLAVIDFQDLQLLPLTYDAVSLIRDSYVALSPAEEQALIQQGFAQQAHTGDLAQYRRWLDLTGVLRQLKVLGIFCRLHYQDGKSGYLKDLAPTRDKLLRVARQYEELAPLVALLDEHQ</sequence>
<dbReference type="STRING" id="745411.B3C1_06633"/>
<dbReference type="RefSeq" id="WP_008483740.1">
    <property type="nucleotide sequence ID" value="NZ_AMRI01000007.1"/>
</dbReference>
<evidence type="ECO:0000313" key="3">
    <source>
        <dbReference type="Proteomes" id="UP000006755"/>
    </source>
</evidence>
<reference evidence="2 3" key="1">
    <citation type="journal article" date="2012" name="J. Bacteriol.">
        <title>Genome Sequence of Gallaecimonas xiamenensis Type Strain 3-C-1.</title>
        <authorList>
            <person name="Lai Q."/>
            <person name="Wang L."/>
            <person name="Wang W."/>
            <person name="Shao Z."/>
        </authorList>
    </citation>
    <scope>NUCLEOTIDE SEQUENCE [LARGE SCALE GENOMIC DNA]</scope>
    <source>
        <strain evidence="2 3">3-C-1</strain>
    </source>
</reference>
<dbReference type="Gene3D" id="3.90.1200.10">
    <property type="match status" value="1"/>
</dbReference>
<comment type="caution">
    <text evidence="2">The sequence shown here is derived from an EMBL/GenBank/DDBJ whole genome shotgun (WGS) entry which is preliminary data.</text>
</comment>
<evidence type="ECO:0000313" key="2">
    <source>
        <dbReference type="EMBL" id="EKE75735.1"/>
    </source>
</evidence>
<dbReference type="EMBL" id="AMRI01000007">
    <property type="protein sequence ID" value="EKE75735.1"/>
    <property type="molecule type" value="Genomic_DNA"/>
</dbReference>
<organism evidence="2 3">
    <name type="scientific">Gallaecimonas xiamenensis 3-C-1</name>
    <dbReference type="NCBI Taxonomy" id="745411"/>
    <lineage>
        <taxon>Bacteria</taxon>
        <taxon>Pseudomonadati</taxon>
        <taxon>Pseudomonadota</taxon>
        <taxon>Gammaproteobacteria</taxon>
        <taxon>Enterobacterales</taxon>
        <taxon>Gallaecimonadaceae</taxon>
        <taxon>Gallaecimonas</taxon>
    </lineage>
</organism>
<dbReference type="InterPro" id="IPR011009">
    <property type="entry name" value="Kinase-like_dom_sf"/>
</dbReference>
<dbReference type="SUPFAM" id="SSF56112">
    <property type="entry name" value="Protein kinase-like (PK-like)"/>
    <property type="match status" value="1"/>
</dbReference>
<dbReference type="eggNOG" id="COG3178">
    <property type="taxonomic scope" value="Bacteria"/>
</dbReference>
<dbReference type="InterPro" id="IPR002575">
    <property type="entry name" value="Aminoglycoside_PTrfase"/>
</dbReference>
<protein>
    <submittedName>
        <fullName evidence="2">Aminoglycoside phosphotransferase</fullName>
    </submittedName>
</protein>
<feature type="domain" description="Aminoglycoside phosphotransferase" evidence="1">
    <location>
        <begin position="24"/>
        <end position="242"/>
    </location>
</feature>
<dbReference type="OrthoDB" id="9809275at2"/>
<dbReference type="AlphaFoldDB" id="K2KEK6"/>
<gene>
    <name evidence="2" type="ORF">B3C1_06633</name>
</gene>
<evidence type="ECO:0000259" key="1">
    <source>
        <dbReference type="Pfam" id="PF01636"/>
    </source>
</evidence>